<comment type="similarity">
    <text evidence="7">Belongs to the RNR ribonuclease family. RNase R subfamily.</text>
</comment>
<dbReference type="EMBL" id="JADWOX010000013">
    <property type="protein sequence ID" value="MBI1685527.1"/>
    <property type="molecule type" value="Genomic_DNA"/>
</dbReference>
<dbReference type="NCBIfam" id="TIGR00358">
    <property type="entry name" value="3_prime_RNase"/>
    <property type="match status" value="1"/>
</dbReference>
<reference evidence="10 11" key="1">
    <citation type="submission" date="2020-11" db="EMBL/GenBank/DDBJ databases">
        <title>genome sequence of strain KACC 18849.</title>
        <authorList>
            <person name="Gao J."/>
            <person name="Zhang X."/>
        </authorList>
    </citation>
    <scope>NUCLEOTIDE SEQUENCE [LARGE SCALE GENOMIC DNA]</scope>
    <source>
        <strain evidence="10 11">KACC 18849</strain>
    </source>
</reference>
<keyword evidence="6 7" id="KW-0694">RNA-binding</keyword>
<dbReference type="InterPro" id="IPR003029">
    <property type="entry name" value="S1_domain"/>
</dbReference>
<evidence type="ECO:0000256" key="6">
    <source>
        <dbReference type="ARBA" id="ARBA00022884"/>
    </source>
</evidence>
<evidence type="ECO:0000256" key="1">
    <source>
        <dbReference type="ARBA" id="ARBA00001849"/>
    </source>
</evidence>
<dbReference type="Pfam" id="PF17876">
    <property type="entry name" value="CSD2"/>
    <property type="match status" value="1"/>
</dbReference>
<dbReference type="InterPro" id="IPR050180">
    <property type="entry name" value="RNR_Ribonuclease"/>
</dbReference>
<comment type="caution">
    <text evidence="10">The sequence shown here is derived from an EMBL/GenBank/DDBJ whole genome shotgun (WGS) entry which is preliminary data.</text>
</comment>
<dbReference type="InterPro" id="IPR004476">
    <property type="entry name" value="RNase_II/RNase_R"/>
</dbReference>
<comment type="function">
    <text evidence="7">3'-5' exoribonuclease that releases 5'-nucleoside monophosphates and is involved in maturation of structured RNAs.</text>
</comment>
<dbReference type="InterPro" id="IPR022966">
    <property type="entry name" value="RNase_II/R_CS"/>
</dbReference>
<comment type="catalytic activity">
    <reaction evidence="1 7">
        <text>Exonucleolytic cleavage in the 3'- to 5'-direction to yield nucleoside 5'-phosphates.</text>
        <dbReference type="EC" id="3.1.13.1"/>
    </reaction>
</comment>
<name>A0ABS0T0X0_9CAUL</name>
<protein>
    <recommendedName>
        <fullName evidence="7">Ribonuclease R</fullName>
        <shortName evidence="7">RNase R</shortName>
        <ecNumber evidence="7">3.1.13.1</ecNumber>
    </recommendedName>
</protein>
<comment type="subcellular location">
    <subcellularLocation>
        <location evidence="7">Cytoplasm</location>
    </subcellularLocation>
</comment>
<dbReference type="InterPro" id="IPR011805">
    <property type="entry name" value="RNase_R"/>
</dbReference>
<dbReference type="PROSITE" id="PS50126">
    <property type="entry name" value="S1"/>
    <property type="match status" value="1"/>
</dbReference>
<feature type="compositionally biased region" description="Low complexity" evidence="8">
    <location>
        <begin position="7"/>
        <end position="23"/>
    </location>
</feature>
<evidence type="ECO:0000256" key="2">
    <source>
        <dbReference type="ARBA" id="ARBA00022490"/>
    </source>
</evidence>
<dbReference type="PROSITE" id="PS01175">
    <property type="entry name" value="RIBONUCLEASE_II"/>
    <property type="match status" value="1"/>
</dbReference>
<proteinExistence type="inferred from homology"/>
<keyword evidence="4 7" id="KW-0378">Hydrolase</keyword>
<evidence type="ECO:0000313" key="11">
    <source>
        <dbReference type="Proteomes" id="UP000639859"/>
    </source>
</evidence>
<evidence type="ECO:0000259" key="9">
    <source>
        <dbReference type="PROSITE" id="PS50126"/>
    </source>
</evidence>
<organism evidence="10 11">
    <name type="scientific">Caulobacter hibisci</name>
    <dbReference type="NCBI Taxonomy" id="2035993"/>
    <lineage>
        <taxon>Bacteria</taxon>
        <taxon>Pseudomonadati</taxon>
        <taxon>Pseudomonadota</taxon>
        <taxon>Alphaproteobacteria</taxon>
        <taxon>Caulobacterales</taxon>
        <taxon>Caulobacteraceae</taxon>
        <taxon>Caulobacter</taxon>
    </lineage>
</organism>
<dbReference type="CDD" id="cd04471">
    <property type="entry name" value="S1_RNase_R"/>
    <property type="match status" value="1"/>
</dbReference>
<dbReference type="InterPro" id="IPR040476">
    <property type="entry name" value="CSD2"/>
</dbReference>
<feature type="region of interest" description="Disordered" evidence="8">
    <location>
        <begin position="758"/>
        <end position="790"/>
    </location>
</feature>
<dbReference type="HAMAP" id="MF_01895">
    <property type="entry name" value="RNase_R"/>
    <property type="match status" value="1"/>
</dbReference>
<evidence type="ECO:0000256" key="4">
    <source>
        <dbReference type="ARBA" id="ARBA00022801"/>
    </source>
</evidence>
<evidence type="ECO:0000256" key="8">
    <source>
        <dbReference type="SAM" id="MobiDB-lite"/>
    </source>
</evidence>
<gene>
    <name evidence="7 10" type="primary">rnr</name>
    <name evidence="10" type="ORF">I4Q42_17800</name>
</gene>
<dbReference type="Gene3D" id="2.40.50.140">
    <property type="entry name" value="Nucleic acid-binding proteins"/>
    <property type="match status" value="1"/>
</dbReference>
<dbReference type="InterPro" id="IPR012340">
    <property type="entry name" value="NA-bd_OB-fold"/>
</dbReference>
<feature type="domain" description="S1 motif" evidence="9">
    <location>
        <begin position="670"/>
        <end position="751"/>
    </location>
</feature>
<dbReference type="RefSeq" id="WP_198577430.1">
    <property type="nucleotide sequence ID" value="NZ_JADWOX010000013.1"/>
</dbReference>
<dbReference type="Proteomes" id="UP000639859">
    <property type="component" value="Unassembled WGS sequence"/>
</dbReference>
<dbReference type="PANTHER" id="PTHR23355:SF9">
    <property type="entry name" value="DIS3-LIKE EXONUCLEASE 2"/>
    <property type="match status" value="1"/>
</dbReference>
<feature type="region of interest" description="Disordered" evidence="8">
    <location>
        <begin position="1"/>
        <end position="42"/>
    </location>
</feature>
<dbReference type="SUPFAM" id="SSF50249">
    <property type="entry name" value="Nucleic acid-binding proteins"/>
    <property type="match status" value="2"/>
</dbReference>
<keyword evidence="3 7" id="KW-0540">Nuclease</keyword>
<dbReference type="NCBIfam" id="TIGR02063">
    <property type="entry name" value="RNase_R"/>
    <property type="match status" value="1"/>
</dbReference>
<evidence type="ECO:0000256" key="5">
    <source>
        <dbReference type="ARBA" id="ARBA00022839"/>
    </source>
</evidence>
<dbReference type="SMART" id="SM00316">
    <property type="entry name" value="S1"/>
    <property type="match status" value="1"/>
</dbReference>
<accession>A0ABS0T0X0</accession>
<dbReference type="EC" id="3.1.13.1" evidence="7"/>
<keyword evidence="5 7" id="KW-0269">Exonuclease</keyword>
<dbReference type="PANTHER" id="PTHR23355">
    <property type="entry name" value="RIBONUCLEASE"/>
    <property type="match status" value="1"/>
</dbReference>
<dbReference type="Pfam" id="PF00773">
    <property type="entry name" value="RNB"/>
    <property type="match status" value="1"/>
</dbReference>
<evidence type="ECO:0000256" key="7">
    <source>
        <dbReference type="HAMAP-Rule" id="MF_01895"/>
    </source>
</evidence>
<keyword evidence="2 7" id="KW-0963">Cytoplasm</keyword>
<evidence type="ECO:0000256" key="3">
    <source>
        <dbReference type="ARBA" id="ARBA00022722"/>
    </source>
</evidence>
<sequence>MAKPRLPKSASPKSARAKAGSPKTAPPKLPSKARPPAGLPDKETLLAFLRDAGEAAKADIARHFGLKGGDRRALREMIREMEAQGQLGKRGRRGFAEAGSLPPVGVVDVVERDGDGDLFVKLTKGDDDVAPVRLAPDRNEAAAGAPGLGDRLLVRFEKLESGEYEARLIKRLGQSAHKVLGVVRKQRREIRVEPVDRKSKDSYVLDPAQPGVMDLREGDLVVVQQAGHAGRYGPKPCRVLETVGHEEDPRAASLIAIHSHGIPTGFSEAAEEEAAAAKPPTLEGREDLRDLPFVTIDPVDARDHDDAVYAHPDEDEHNKGGWIVWVAIADVAAYVRPGSALDRDARDKGNSVYFPDRVEPMLPETLSNGLCSLREGENRATLAVRMVFDKSGRKKSHRFVRGLMRSAAKLSYEQAQAAIDGTPPPAGQDPDKAPPLLDPILKPLWEAFRLMGKGREQRSPLAIESDERRIVITKAGEIASITRRASLEAHKLIEEMMIQANVSAAESLEAKRTPLIYRVHDTPSLEKVQNLADFLHTLEIRWNKGEAPQTARFNQLLAETRESPHAAIINEVVLRTQMQAHYSSDNIGHFGLNLAKYAHFTSPIRRYADLIVHRALIRALGLGDDGLTDQDIARIKDTAEVITHAERRAMAAERDATDRYIASFLADRVGATFAGRITGVTRFGLFVKLDETGADGLVPISGLGEEFFVHDEKLHSLVGERTGKRWPLGLSVEIRLREATPVTGGLLFEMLSDPVPADPNLPRPRLGARRQAAIKPRGGLPKGVRRGKRR</sequence>
<keyword evidence="11" id="KW-1185">Reference proteome</keyword>
<dbReference type="InterPro" id="IPR001900">
    <property type="entry name" value="RNase_II/R"/>
</dbReference>
<dbReference type="SMART" id="SM00955">
    <property type="entry name" value="RNB"/>
    <property type="match status" value="1"/>
</dbReference>
<dbReference type="Pfam" id="PF00575">
    <property type="entry name" value="S1"/>
    <property type="match status" value="1"/>
</dbReference>
<evidence type="ECO:0000313" key="10">
    <source>
        <dbReference type="EMBL" id="MBI1685527.1"/>
    </source>
</evidence>